<keyword evidence="2" id="KW-1185">Reference proteome</keyword>
<sequence length="89" mass="10550">MLKITENEKTIQMKIEMTIPQSQIFEFLQKKGYEVKSWLWQFTDETFPGGVTAHEVWTFTATKIGEFQCEDTIYTKVLDKEVKRLLNLK</sequence>
<accession>A0ABU6HSD2</accession>
<evidence type="ECO:0000313" key="2">
    <source>
        <dbReference type="Proteomes" id="UP001348397"/>
    </source>
</evidence>
<name>A0ABU6HSD2_9FLAO</name>
<protein>
    <recommendedName>
        <fullName evidence="3">Activator of Hsp90 ATPase homolog 1-like protein</fullName>
    </recommendedName>
</protein>
<proteinExistence type="predicted"/>
<evidence type="ECO:0000313" key="1">
    <source>
        <dbReference type="EMBL" id="MEC3875955.1"/>
    </source>
</evidence>
<dbReference type="RefSeq" id="WP_326320756.1">
    <property type="nucleotide sequence ID" value="NZ_JAYLAA010000037.1"/>
</dbReference>
<dbReference type="EMBL" id="JAYLAA010000037">
    <property type="protein sequence ID" value="MEC3875955.1"/>
    <property type="molecule type" value="Genomic_DNA"/>
</dbReference>
<dbReference type="Proteomes" id="UP001348397">
    <property type="component" value="Unassembled WGS sequence"/>
</dbReference>
<reference evidence="1 2" key="1">
    <citation type="submission" date="2024-01" db="EMBL/GenBank/DDBJ databases">
        <title>Chryseobacterium sp. T9W2-O.</title>
        <authorList>
            <person name="Maltman C."/>
        </authorList>
    </citation>
    <scope>NUCLEOTIDE SEQUENCE [LARGE SCALE GENOMIC DNA]</scope>
    <source>
        <strain evidence="1 2">T9W2-O</strain>
    </source>
</reference>
<comment type="caution">
    <text evidence="1">The sequence shown here is derived from an EMBL/GenBank/DDBJ whole genome shotgun (WGS) entry which is preliminary data.</text>
</comment>
<evidence type="ECO:0008006" key="3">
    <source>
        <dbReference type="Google" id="ProtNLM"/>
    </source>
</evidence>
<gene>
    <name evidence="1" type="ORF">SOP96_09550</name>
</gene>
<organism evidence="1 2">
    <name type="scientific">Chryseobacterium salviniae</name>
    <dbReference type="NCBI Taxonomy" id="3101750"/>
    <lineage>
        <taxon>Bacteria</taxon>
        <taxon>Pseudomonadati</taxon>
        <taxon>Bacteroidota</taxon>
        <taxon>Flavobacteriia</taxon>
        <taxon>Flavobacteriales</taxon>
        <taxon>Weeksellaceae</taxon>
        <taxon>Chryseobacterium group</taxon>
        <taxon>Chryseobacterium</taxon>
    </lineage>
</organism>